<sequence>MGENINYKFWTICMIRDQSKVLLLNRQHDELKGYIPPGGKVEFPESFVDGAMREVKEETGLEVRNLVYKGLYEFVNPEKSDRYMIFNYITDDFSGKLLKNPPEGEPMWVNIDEAVHLPMQIATKISFPYFFKEGTFEIQIYWDNEKDQEGEVIVKRT</sequence>
<dbReference type="AlphaFoldDB" id="A0A1G9BA33"/>
<protein>
    <submittedName>
        <fullName evidence="4">8-oxo-dGTP diphosphatase</fullName>
    </submittedName>
</protein>
<name>A0A1G9BA33_9BACI</name>
<dbReference type="RefSeq" id="WP_175559373.1">
    <property type="nucleotide sequence ID" value="NZ_FNFL01000005.1"/>
</dbReference>
<evidence type="ECO:0000313" key="4">
    <source>
        <dbReference type="EMBL" id="SDK36289.1"/>
    </source>
</evidence>
<keyword evidence="2" id="KW-0378">Hydrolase</keyword>
<evidence type="ECO:0000259" key="3">
    <source>
        <dbReference type="PROSITE" id="PS51462"/>
    </source>
</evidence>
<organism evidence="4 5">
    <name type="scientific">Sediminibacillus albus</name>
    <dbReference type="NCBI Taxonomy" id="407036"/>
    <lineage>
        <taxon>Bacteria</taxon>
        <taxon>Bacillati</taxon>
        <taxon>Bacillota</taxon>
        <taxon>Bacilli</taxon>
        <taxon>Bacillales</taxon>
        <taxon>Bacillaceae</taxon>
        <taxon>Sediminibacillus</taxon>
    </lineage>
</organism>
<evidence type="ECO:0000313" key="5">
    <source>
        <dbReference type="Proteomes" id="UP000198694"/>
    </source>
</evidence>
<dbReference type="InterPro" id="IPR015797">
    <property type="entry name" value="NUDIX_hydrolase-like_dom_sf"/>
</dbReference>
<dbReference type="Proteomes" id="UP000198694">
    <property type="component" value="Unassembled WGS sequence"/>
</dbReference>
<comment type="cofactor">
    <cofactor evidence="1">
        <name>Mg(2+)</name>
        <dbReference type="ChEBI" id="CHEBI:18420"/>
    </cofactor>
</comment>
<dbReference type="PANTHER" id="PTHR43046:SF14">
    <property type="entry name" value="MUTT_NUDIX FAMILY PROTEIN"/>
    <property type="match status" value="1"/>
</dbReference>
<dbReference type="CDD" id="cd18875">
    <property type="entry name" value="NUDIX_Hydrolase"/>
    <property type="match status" value="1"/>
</dbReference>
<reference evidence="4 5" key="1">
    <citation type="submission" date="2016-10" db="EMBL/GenBank/DDBJ databases">
        <authorList>
            <person name="de Groot N.N."/>
        </authorList>
    </citation>
    <scope>NUCLEOTIDE SEQUENCE [LARGE SCALE GENOMIC DNA]</scope>
    <source>
        <strain evidence="4 5">CGMCC 1.6502</strain>
    </source>
</reference>
<dbReference type="PANTHER" id="PTHR43046">
    <property type="entry name" value="GDP-MANNOSE MANNOSYL HYDROLASE"/>
    <property type="match status" value="1"/>
</dbReference>
<dbReference type="Pfam" id="PF00293">
    <property type="entry name" value="NUDIX"/>
    <property type="match status" value="1"/>
</dbReference>
<evidence type="ECO:0000256" key="1">
    <source>
        <dbReference type="ARBA" id="ARBA00001946"/>
    </source>
</evidence>
<evidence type="ECO:0000256" key="2">
    <source>
        <dbReference type="ARBA" id="ARBA00022801"/>
    </source>
</evidence>
<dbReference type="GO" id="GO:0016787">
    <property type="term" value="F:hydrolase activity"/>
    <property type="evidence" value="ECO:0007669"/>
    <property type="project" value="UniProtKB-KW"/>
</dbReference>
<dbReference type="InterPro" id="IPR000086">
    <property type="entry name" value="NUDIX_hydrolase_dom"/>
</dbReference>
<gene>
    <name evidence="4" type="ORF">SAMN05216243_2901</name>
</gene>
<accession>A0A1G9BA33</accession>
<dbReference type="Gene3D" id="3.90.79.10">
    <property type="entry name" value="Nucleoside Triphosphate Pyrophosphohydrolase"/>
    <property type="match status" value="1"/>
</dbReference>
<feature type="domain" description="Nudix hydrolase" evidence="3">
    <location>
        <begin position="6"/>
        <end position="132"/>
    </location>
</feature>
<dbReference type="InterPro" id="IPR020084">
    <property type="entry name" value="NUDIX_hydrolase_CS"/>
</dbReference>
<proteinExistence type="predicted"/>
<dbReference type="SUPFAM" id="SSF55811">
    <property type="entry name" value="Nudix"/>
    <property type="match status" value="1"/>
</dbReference>
<dbReference type="PROSITE" id="PS51462">
    <property type="entry name" value="NUDIX"/>
    <property type="match status" value="1"/>
</dbReference>
<keyword evidence="5" id="KW-1185">Reference proteome</keyword>
<dbReference type="PROSITE" id="PS00893">
    <property type="entry name" value="NUDIX_BOX"/>
    <property type="match status" value="1"/>
</dbReference>
<dbReference type="STRING" id="407036.SAMN05216243_2901"/>
<dbReference type="EMBL" id="FNFL01000005">
    <property type="protein sequence ID" value="SDK36289.1"/>
    <property type="molecule type" value="Genomic_DNA"/>
</dbReference>